<evidence type="ECO:0000313" key="2">
    <source>
        <dbReference type="EMBL" id="EGQ76557.1"/>
    </source>
</evidence>
<organism evidence="2 4">
    <name type="scientific">Neisseria macacae ATCC 33926</name>
    <dbReference type="NCBI Taxonomy" id="997348"/>
    <lineage>
        <taxon>Bacteria</taxon>
        <taxon>Pseudomonadati</taxon>
        <taxon>Pseudomonadota</taxon>
        <taxon>Betaproteobacteria</taxon>
        <taxon>Neisseriales</taxon>
        <taxon>Neisseriaceae</taxon>
        <taxon>Neisseria</taxon>
    </lineage>
</organism>
<protein>
    <recommendedName>
        <fullName evidence="1">Cysteine-rich CPCC domain-containing protein</fullName>
    </recommendedName>
</protein>
<dbReference type="Proteomes" id="UP000829455">
    <property type="component" value="Chromosome"/>
</dbReference>
<evidence type="ECO:0000259" key="1">
    <source>
        <dbReference type="Pfam" id="PF14206"/>
    </source>
</evidence>
<evidence type="ECO:0000313" key="5">
    <source>
        <dbReference type="Proteomes" id="UP000829455"/>
    </source>
</evidence>
<dbReference type="EMBL" id="CP094241">
    <property type="protein sequence ID" value="UNV83812.1"/>
    <property type="molecule type" value="Genomic_DNA"/>
</dbReference>
<evidence type="ECO:0000313" key="4">
    <source>
        <dbReference type="Proteomes" id="UP000004982"/>
    </source>
</evidence>
<dbReference type="Pfam" id="PF14206">
    <property type="entry name" value="Cys_rich_CPCC"/>
    <property type="match status" value="1"/>
</dbReference>
<dbReference type="Proteomes" id="UP000004982">
    <property type="component" value="Unassembled WGS sequence"/>
</dbReference>
<sequence length="174" mass="20501">MTRKEAIKFLSEYQINAISKSEKMNILLDFWYSYESDPEYLNKELISYLSTHDFDDIEFYSDFFDPVVILGLKHKNSILNNKFLAKNVSIIRSAEIKVVGDEIDQKVKCPCCYFYTLSSKSNYDVCAICYWEDDGSHEEQYSVANQNSLSAYRKNFFLKQDKTQLEEKYIFSKP</sequence>
<name>A0AA36UJ81_9NEIS</name>
<proteinExistence type="predicted"/>
<gene>
    <name evidence="2" type="ORF">HMPREF9418_1808</name>
    <name evidence="3" type="ORF">MON40_07150</name>
</gene>
<accession>A0AA36UJ81</accession>
<reference evidence="2 4" key="1">
    <citation type="submission" date="2011-05" db="EMBL/GenBank/DDBJ databases">
        <authorList>
            <person name="Muzny D."/>
            <person name="Qin X."/>
            <person name="Deng J."/>
            <person name="Jiang H."/>
            <person name="Liu Y."/>
            <person name="Qu J."/>
            <person name="Song X.-Z."/>
            <person name="Zhang L."/>
            <person name="Thornton R."/>
            <person name="Coyle M."/>
            <person name="Francisco L."/>
            <person name="Jackson L."/>
            <person name="Javaid M."/>
            <person name="Korchina V."/>
            <person name="Kovar C."/>
            <person name="Mata R."/>
            <person name="Mathew T."/>
            <person name="Ngo R."/>
            <person name="Nguyen L."/>
            <person name="Nguyen N."/>
            <person name="Okwuonu G."/>
            <person name="Ongeri F."/>
            <person name="Pham C."/>
            <person name="Simmons D."/>
            <person name="Wilczek-Boney K."/>
            <person name="Hale W."/>
            <person name="Jakkamsetti A."/>
            <person name="Pham P."/>
            <person name="Ruth R."/>
            <person name="San Lucas F."/>
            <person name="Warren J."/>
            <person name="Zhang J."/>
            <person name="Zhao Z."/>
            <person name="Zhou C."/>
            <person name="Zhu D."/>
            <person name="Lee S."/>
            <person name="Bess C."/>
            <person name="Blankenburg K."/>
            <person name="Forbes L."/>
            <person name="Fu Q."/>
            <person name="Gubbala S."/>
            <person name="Hirani K."/>
            <person name="Jayaseelan J.C."/>
            <person name="Lara F."/>
            <person name="Munidasa M."/>
            <person name="Palculict T."/>
            <person name="Patil S."/>
            <person name="Pu L.-L."/>
            <person name="Saada N."/>
            <person name="Tang L."/>
            <person name="Weissenberger G."/>
            <person name="Zhu Y."/>
            <person name="Hemphill L."/>
            <person name="Shang Y."/>
            <person name="Youmans B."/>
            <person name="Ayvaz T."/>
            <person name="Ross M."/>
            <person name="Santibanez J."/>
            <person name="Aqrawi P."/>
            <person name="Gross S."/>
            <person name="Joshi V."/>
            <person name="Fowler G."/>
            <person name="Nazareth L."/>
            <person name="Reid J."/>
            <person name="Worley K."/>
            <person name="Petrosino J."/>
            <person name="Highlander S."/>
            <person name="Gibbs R."/>
        </authorList>
    </citation>
    <scope>NUCLEOTIDE SEQUENCE [LARGE SCALE GENOMIC DNA]</scope>
    <source>
        <strain evidence="2 4">ATCC 33926</strain>
    </source>
</reference>
<dbReference type="RefSeq" id="WP_003778774.1">
    <property type="nucleotide sequence ID" value="NZ_CP094241.1"/>
</dbReference>
<feature type="domain" description="Cysteine-rich CPCC" evidence="1">
    <location>
        <begin position="108"/>
        <end position="156"/>
    </location>
</feature>
<dbReference type="AlphaFoldDB" id="A0AA36UJ81"/>
<dbReference type="InterPro" id="IPR025983">
    <property type="entry name" value="Cys_rich_CPCC"/>
</dbReference>
<dbReference type="EMBL" id="AFQE01000086">
    <property type="protein sequence ID" value="EGQ76557.1"/>
    <property type="molecule type" value="Genomic_DNA"/>
</dbReference>
<evidence type="ECO:0000313" key="3">
    <source>
        <dbReference type="EMBL" id="UNV83812.1"/>
    </source>
</evidence>
<reference evidence="3 5" key="2">
    <citation type="submission" date="2022-03" db="EMBL/GenBank/DDBJ databases">
        <title>Genome sequencing of Neisseria macacae.</title>
        <authorList>
            <person name="Baek M.-G."/>
        </authorList>
    </citation>
    <scope>NUCLEOTIDE SEQUENCE [LARGE SCALE GENOMIC DNA]</scope>
    <source>
        <strain evidence="3 5">ATCC 33926</strain>
    </source>
</reference>
<keyword evidence="5" id="KW-1185">Reference proteome</keyword>